<accession>A0A9E4P0H3</accession>
<name>A0A9E4P0H3_9GAMM</name>
<dbReference type="AlphaFoldDB" id="A0A9E4P0H3"/>
<dbReference type="EMBL" id="JAEPCM010000328">
    <property type="protein sequence ID" value="MCG7946597.1"/>
    <property type="molecule type" value="Genomic_DNA"/>
</dbReference>
<sequence>MRTGLNGLLLVVLLLLSGCMAPKLSQDGLGGTGQQVVDGIGGTGQRVADGIGGTGQKLADGIGGTGQKLADGIGGTGIIGTITDFGSIWINNLHIHYDESVRIAVNGRSTKSDIFRLGQVVAVMSDPVNDGYRARYIDVVLEAVGPVSAIDLKNNRIHVLNQTVEIRNDTIVVAASGEGVKLESFSPGVLVEVSGLRRQDGTIVASRVDLVESIEQVQLVGKLSQGSLSGQPVRIGVEMDFDSDADRLLVTGHLQDGVLIADRITRDAILNVVEQATDLLLEGFLYDQVFDGDIVVGGIELVLPEELVIDLEIDFDQTIFIDAELGEDDLFYTEDFMILPEDAGEFIEPLPDPGEFLDEEIYDDYFIDEEIDQFFFEEEIIE</sequence>
<evidence type="ECO:0000313" key="2">
    <source>
        <dbReference type="EMBL" id="MCG7946597.1"/>
    </source>
</evidence>
<proteinExistence type="predicted"/>
<dbReference type="Pfam" id="PF18914">
    <property type="entry name" value="DUF5666"/>
    <property type="match status" value="1"/>
</dbReference>
<dbReference type="PROSITE" id="PS51257">
    <property type="entry name" value="PROKAR_LIPOPROTEIN"/>
    <property type="match status" value="1"/>
</dbReference>
<evidence type="ECO:0000259" key="1">
    <source>
        <dbReference type="Pfam" id="PF18914"/>
    </source>
</evidence>
<protein>
    <submittedName>
        <fullName evidence="2">DUF5666 domain-containing protein</fullName>
    </submittedName>
</protein>
<organism evidence="2 3">
    <name type="scientific">Candidatus Thiodiazotropha taylori</name>
    <dbReference type="NCBI Taxonomy" id="2792791"/>
    <lineage>
        <taxon>Bacteria</taxon>
        <taxon>Pseudomonadati</taxon>
        <taxon>Pseudomonadota</taxon>
        <taxon>Gammaproteobacteria</taxon>
        <taxon>Chromatiales</taxon>
        <taxon>Sedimenticolaceae</taxon>
        <taxon>Candidatus Thiodiazotropha</taxon>
    </lineage>
</organism>
<dbReference type="Proteomes" id="UP000886667">
    <property type="component" value="Unassembled WGS sequence"/>
</dbReference>
<feature type="domain" description="DUF5666" evidence="1">
    <location>
        <begin position="145"/>
        <end position="208"/>
    </location>
</feature>
<comment type="caution">
    <text evidence="2">The sequence shown here is derived from an EMBL/GenBank/DDBJ whole genome shotgun (WGS) entry which is preliminary data.</text>
</comment>
<gene>
    <name evidence="2" type="ORF">JAZ07_09675</name>
</gene>
<reference evidence="2" key="1">
    <citation type="journal article" date="2021" name="Proc. Natl. Acad. Sci. U.S.A.">
        <title>Global biogeography of chemosynthetic symbionts reveals both localized and globally distributed symbiont groups. .</title>
        <authorList>
            <person name="Osvatic J.T."/>
            <person name="Wilkins L.G.E."/>
            <person name="Leibrecht L."/>
            <person name="Leray M."/>
            <person name="Zauner S."/>
            <person name="Polzin J."/>
            <person name="Camacho Y."/>
            <person name="Gros O."/>
            <person name="van Gils J.A."/>
            <person name="Eisen J.A."/>
            <person name="Petersen J.M."/>
            <person name="Yuen B."/>
        </authorList>
    </citation>
    <scope>NUCLEOTIDE SEQUENCE</scope>
    <source>
        <strain evidence="2">MAGclacostrist064TRANS</strain>
    </source>
</reference>
<dbReference type="InterPro" id="IPR043724">
    <property type="entry name" value="DUF5666"/>
</dbReference>
<evidence type="ECO:0000313" key="3">
    <source>
        <dbReference type="Proteomes" id="UP000886667"/>
    </source>
</evidence>